<dbReference type="InterPro" id="IPR001085">
    <property type="entry name" value="Ser_HO-MeTrfase"/>
</dbReference>
<sequence>MIFDKVDFKNFDKEVWDAIQAEEKRQQNNIELIASENVVSKAVMAAQGSILTNKYAEGYPGRRYYGGTECVDVVESLAIERAKEIFGAKFANVQPHSGSQANCAAYMALIEPGDTVMGMDLAAGGHLTHGASVSFSGQTYNFVAYNVDEETGMLDYAAILEQAKEVQPKLIVAGASAYARTIDFAKFREIADAVGAKLMVDMAHIAGLVAAGLHPNPVPHAHITTTTTHKTLRGPRGGLILTNDEELIKKINSAIFPGIQGGPLEHVIAAKAVSFKEVLDPAFKDYAQKVIENSKAMAEVFLANPNFKVITGGTDNHLFLVDVTKVVENGKVAQHLLDEVNITLNKNSIPYEKLSPFKTSGIRIGSAAITSRGFGVEEARKVAQLTIKALENAENDAVLEEVRQEVRALTDQFPLYEN</sequence>
<dbReference type="GO" id="GO:0035999">
    <property type="term" value="P:tetrahydrofolate interconversion"/>
    <property type="evidence" value="ECO:0007669"/>
    <property type="project" value="UniProtKB-UniRule"/>
</dbReference>
<dbReference type="InterPro" id="IPR015422">
    <property type="entry name" value="PyrdxlP-dep_Trfase_small"/>
</dbReference>
<dbReference type="NCBIfam" id="NF000586">
    <property type="entry name" value="PRK00011.1"/>
    <property type="match status" value="1"/>
</dbReference>
<comment type="pathway">
    <text evidence="11">One-carbon metabolism; tetrahydrofolate interconversion.</text>
</comment>
<evidence type="ECO:0000256" key="8">
    <source>
        <dbReference type="ARBA" id="ARBA00022679"/>
    </source>
</evidence>
<comment type="pathway">
    <text evidence="11">Amino-acid biosynthesis; glycine biosynthesis; glycine from L-serine: step 1/1.</text>
</comment>
<dbReference type="GO" id="GO:0030170">
    <property type="term" value="F:pyridoxal phosphate binding"/>
    <property type="evidence" value="ECO:0007669"/>
    <property type="project" value="UniProtKB-UniRule"/>
</dbReference>
<proteinExistence type="inferred from homology"/>
<feature type="binding site" evidence="11">
    <location>
        <position position="245"/>
    </location>
    <ligand>
        <name>(6S)-5,6,7,8-tetrahydrofolate</name>
        <dbReference type="ChEBI" id="CHEBI:57453"/>
    </ligand>
</feature>
<evidence type="ECO:0000256" key="1">
    <source>
        <dbReference type="ARBA" id="ARBA00001933"/>
    </source>
</evidence>
<dbReference type="EC" id="2.1.2.1" evidence="11"/>
<dbReference type="SUPFAM" id="SSF53383">
    <property type="entry name" value="PLP-dependent transferases"/>
    <property type="match status" value="1"/>
</dbReference>
<dbReference type="Pfam" id="PF00464">
    <property type="entry name" value="SHMT"/>
    <property type="match status" value="1"/>
</dbReference>
<evidence type="ECO:0000256" key="3">
    <source>
        <dbReference type="ARBA" id="ARBA00006376"/>
    </source>
</evidence>
<dbReference type="GO" id="GO:0008168">
    <property type="term" value="F:methyltransferase activity"/>
    <property type="evidence" value="ECO:0007669"/>
    <property type="project" value="UniProtKB-KW"/>
</dbReference>
<dbReference type="InterPro" id="IPR015424">
    <property type="entry name" value="PyrdxlP-dep_Trfase"/>
</dbReference>
<comment type="caution">
    <text evidence="15">The sequence shown here is derived from an EMBL/GenBank/DDBJ whole genome shotgun (WGS) entry which is preliminary data.</text>
</comment>
<feature type="modified residue" description="N6-(pyridoxal phosphate)lysine" evidence="11 12">
    <location>
        <position position="230"/>
    </location>
</feature>
<dbReference type="AlphaFoldDB" id="A0A4Q8KZN1"/>
<keyword evidence="6 11" id="KW-0554">One-carbon metabolism</keyword>
<dbReference type="GO" id="GO:0005829">
    <property type="term" value="C:cytosol"/>
    <property type="evidence" value="ECO:0007669"/>
    <property type="project" value="TreeGrafter"/>
</dbReference>
<accession>A0A4Q8KZN1</accession>
<feature type="binding site" evidence="11">
    <location>
        <position position="121"/>
    </location>
    <ligand>
        <name>(6S)-5,6,7,8-tetrahydrofolate</name>
        <dbReference type="ChEBI" id="CHEBI:57453"/>
    </ligand>
</feature>
<reference evidence="15 16" key="1">
    <citation type="submission" date="2019-02" db="EMBL/GenBank/DDBJ databases">
        <title>First genome of the species Streptococcus parasuis.</title>
        <authorList>
            <person name="Stevens M.J.A."/>
            <person name="Stephan R."/>
        </authorList>
    </citation>
    <scope>NUCLEOTIDE SEQUENCE [LARGE SCALE GENOMIC DNA]</scope>
    <source>
        <strain evidence="15 16">4253</strain>
    </source>
</reference>
<dbReference type="CDD" id="cd00378">
    <property type="entry name" value="SHMT"/>
    <property type="match status" value="1"/>
</dbReference>
<gene>
    <name evidence="11" type="primary">glyA</name>
    <name evidence="15" type="ORF">EXW74_08995</name>
</gene>
<keyword evidence="9 11" id="KW-0663">Pyridoxal phosphate</keyword>
<evidence type="ECO:0000313" key="15">
    <source>
        <dbReference type="EMBL" id="TAA07857.1"/>
    </source>
</evidence>
<dbReference type="GO" id="GO:0019264">
    <property type="term" value="P:glycine biosynthetic process from serine"/>
    <property type="evidence" value="ECO:0007669"/>
    <property type="project" value="UniProtKB-UniRule"/>
</dbReference>
<feature type="domain" description="Serine hydroxymethyltransferase-like" evidence="14">
    <location>
        <begin position="9"/>
        <end position="385"/>
    </location>
</feature>
<evidence type="ECO:0000256" key="4">
    <source>
        <dbReference type="ARBA" id="ARBA00011738"/>
    </source>
</evidence>
<comment type="cofactor">
    <cofactor evidence="1 11 12">
        <name>pyridoxal 5'-phosphate</name>
        <dbReference type="ChEBI" id="CHEBI:597326"/>
    </cofactor>
</comment>
<name>A0A4Q8KZN1_9STRE</name>
<comment type="function">
    <text evidence="10">Catalyzes the reversible interconversion of serine and glycine with tetrahydrofolate (THF) serving as the one-carbon carrier. This reaction serves as the major source of one-carbon groups required for the biosynthesis of purines, thymidylate, methionine, and other important biomolecules. Also exhibits THF-independent aldolase activity toward beta-hydroxyamino acids, producing glycine and aldehydes, via a retro-aldol mechanism. Thus, is able to catalyze the cleavage of L-allo-threonine.</text>
</comment>
<dbReference type="Proteomes" id="UP000291525">
    <property type="component" value="Unassembled WGS sequence"/>
</dbReference>
<evidence type="ECO:0000256" key="5">
    <source>
        <dbReference type="ARBA" id="ARBA00022490"/>
    </source>
</evidence>
<dbReference type="Gene3D" id="3.90.1150.10">
    <property type="entry name" value="Aspartate Aminotransferase, domain 1"/>
    <property type="match status" value="1"/>
</dbReference>
<dbReference type="RefSeq" id="WP_130555603.1">
    <property type="nucleotide sequence ID" value="NZ_SHGT01000076.1"/>
</dbReference>
<comment type="catalytic activity">
    <reaction evidence="11">
        <text>(6R)-5,10-methylene-5,6,7,8-tetrahydrofolate + glycine + H2O = (6S)-5,6,7,8-tetrahydrofolate + L-serine</text>
        <dbReference type="Rhea" id="RHEA:15481"/>
        <dbReference type="ChEBI" id="CHEBI:15377"/>
        <dbReference type="ChEBI" id="CHEBI:15636"/>
        <dbReference type="ChEBI" id="CHEBI:33384"/>
        <dbReference type="ChEBI" id="CHEBI:57305"/>
        <dbReference type="ChEBI" id="CHEBI:57453"/>
        <dbReference type="EC" id="2.1.2.1"/>
    </reaction>
</comment>
<dbReference type="UniPathway" id="UPA00193"/>
<dbReference type="InterPro" id="IPR049943">
    <property type="entry name" value="Ser_HO-MeTrfase-like"/>
</dbReference>
<keyword evidence="13" id="KW-0175">Coiled coil</keyword>
<comment type="similarity">
    <text evidence="3 11">Belongs to the SHMT family.</text>
</comment>
<dbReference type="HAMAP" id="MF_00051">
    <property type="entry name" value="SHMT"/>
    <property type="match status" value="1"/>
</dbReference>
<feature type="coiled-coil region" evidence="13">
    <location>
        <begin position="376"/>
        <end position="412"/>
    </location>
</feature>
<dbReference type="GO" id="GO:0004372">
    <property type="term" value="F:glycine hydroxymethyltransferase activity"/>
    <property type="evidence" value="ECO:0007669"/>
    <property type="project" value="UniProtKB-UniRule"/>
</dbReference>
<dbReference type="UniPathway" id="UPA00288">
    <property type="reaction ID" value="UER01023"/>
</dbReference>
<dbReference type="FunFam" id="3.40.640.10:FF:000001">
    <property type="entry name" value="Serine hydroxymethyltransferase"/>
    <property type="match status" value="1"/>
</dbReference>
<keyword evidence="8 11" id="KW-0808">Transferase</keyword>
<dbReference type="Gene3D" id="3.40.640.10">
    <property type="entry name" value="Type I PLP-dependent aspartate aminotransferase-like (Major domain)"/>
    <property type="match status" value="1"/>
</dbReference>
<dbReference type="PIRSF" id="PIRSF000412">
    <property type="entry name" value="SHMT"/>
    <property type="match status" value="1"/>
</dbReference>
<dbReference type="InterPro" id="IPR019798">
    <property type="entry name" value="Ser_HO-MeTrfase_PLP_BS"/>
</dbReference>
<dbReference type="PANTHER" id="PTHR11680">
    <property type="entry name" value="SERINE HYDROXYMETHYLTRANSFERASE"/>
    <property type="match status" value="1"/>
</dbReference>
<evidence type="ECO:0000256" key="11">
    <source>
        <dbReference type="HAMAP-Rule" id="MF_00051"/>
    </source>
</evidence>
<feature type="binding site" evidence="11">
    <location>
        <begin position="125"/>
        <end position="127"/>
    </location>
    <ligand>
        <name>(6S)-5,6,7,8-tetrahydrofolate</name>
        <dbReference type="ChEBI" id="CHEBI:57453"/>
    </ligand>
</feature>
<evidence type="ECO:0000256" key="7">
    <source>
        <dbReference type="ARBA" id="ARBA00022605"/>
    </source>
</evidence>
<dbReference type="GO" id="GO:0032259">
    <property type="term" value="P:methylation"/>
    <property type="evidence" value="ECO:0007669"/>
    <property type="project" value="UniProtKB-KW"/>
</dbReference>
<evidence type="ECO:0000256" key="10">
    <source>
        <dbReference type="ARBA" id="ARBA00054606"/>
    </source>
</evidence>
<evidence type="ECO:0000256" key="2">
    <source>
        <dbReference type="ARBA" id="ARBA00004496"/>
    </source>
</evidence>
<dbReference type="InterPro" id="IPR039429">
    <property type="entry name" value="SHMT-like_dom"/>
</dbReference>
<dbReference type="InterPro" id="IPR015421">
    <property type="entry name" value="PyrdxlP-dep_Trfase_major"/>
</dbReference>
<evidence type="ECO:0000259" key="14">
    <source>
        <dbReference type="Pfam" id="PF00464"/>
    </source>
</evidence>
<keyword evidence="15" id="KW-0489">Methyltransferase</keyword>
<keyword evidence="5 11" id="KW-0963">Cytoplasm</keyword>
<evidence type="ECO:0000256" key="9">
    <source>
        <dbReference type="ARBA" id="ARBA00022898"/>
    </source>
</evidence>
<evidence type="ECO:0000256" key="12">
    <source>
        <dbReference type="PIRSR" id="PIRSR000412-50"/>
    </source>
</evidence>
<dbReference type="PROSITE" id="PS00096">
    <property type="entry name" value="SHMT"/>
    <property type="match status" value="1"/>
</dbReference>
<evidence type="ECO:0000256" key="13">
    <source>
        <dbReference type="SAM" id="Coils"/>
    </source>
</evidence>
<feature type="binding site" evidence="11">
    <location>
        <begin position="355"/>
        <end position="357"/>
    </location>
    <ligand>
        <name>(6S)-5,6,7,8-tetrahydrofolate</name>
        <dbReference type="ChEBI" id="CHEBI:57453"/>
    </ligand>
</feature>
<organism evidence="15 16">
    <name type="scientific">Streptococcus parasuis</name>
    <dbReference type="NCBI Taxonomy" id="1501662"/>
    <lineage>
        <taxon>Bacteria</taxon>
        <taxon>Bacillati</taxon>
        <taxon>Bacillota</taxon>
        <taxon>Bacilli</taxon>
        <taxon>Lactobacillales</taxon>
        <taxon>Streptococcaceae</taxon>
        <taxon>Streptococcus</taxon>
    </lineage>
</organism>
<evidence type="ECO:0000256" key="6">
    <source>
        <dbReference type="ARBA" id="ARBA00022563"/>
    </source>
</evidence>
<dbReference type="PANTHER" id="PTHR11680:SF35">
    <property type="entry name" value="SERINE HYDROXYMETHYLTRANSFERASE 1"/>
    <property type="match status" value="1"/>
</dbReference>
<dbReference type="FunFam" id="3.90.1150.10:FF:000072">
    <property type="entry name" value="Serine hydroxymethyltransferase"/>
    <property type="match status" value="1"/>
</dbReference>
<comment type="subunit">
    <text evidence="4 11">Homodimer.</text>
</comment>
<protein>
    <recommendedName>
        <fullName evidence="11">Serine hydroxymethyltransferase</fullName>
        <shortName evidence="11">SHMT</shortName>
        <shortName evidence="11">Serine methylase</shortName>
        <ecNumber evidence="11">2.1.2.1</ecNumber>
    </recommendedName>
</protein>
<evidence type="ECO:0000313" key="16">
    <source>
        <dbReference type="Proteomes" id="UP000291525"/>
    </source>
</evidence>
<keyword evidence="7 11" id="KW-0028">Amino-acid biosynthesis</keyword>
<dbReference type="OrthoDB" id="9803846at2"/>
<feature type="site" description="Plays an important role in substrate specificity" evidence="11">
    <location>
        <position position="229"/>
    </location>
</feature>
<dbReference type="EMBL" id="SHGT01000076">
    <property type="protein sequence ID" value="TAA07857.1"/>
    <property type="molecule type" value="Genomic_DNA"/>
</dbReference>
<comment type="subcellular location">
    <subcellularLocation>
        <location evidence="2 11">Cytoplasm</location>
    </subcellularLocation>
</comment>